<dbReference type="AlphaFoldDB" id="A0A8X7WHW2"/>
<dbReference type="OrthoDB" id="1717937at2759"/>
<evidence type="ECO:0000313" key="2">
    <source>
        <dbReference type="Proteomes" id="UP000886595"/>
    </source>
</evidence>
<reference evidence="1 2" key="1">
    <citation type="submission" date="2020-02" db="EMBL/GenBank/DDBJ databases">
        <authorList>
            <person name="Ma Q."/>
            <person name="Huang Y."/>
            <person name="Song X."/>
            <person name="Pei D."/>
        </authorList>
    </citation>
    <scope>NUCLEOTIDE SEQUENCE [LARGE SCALE GENOMIC DNA]</scope>
    <source>
        <strain evidence="1">Sxm20200214</strain>
        <tissue evidence="1">Leaf</tissue>
    </source>
</reference>
<evidence type="ECO:0000313" key="1">
    <source>
        <dbReference type="EMBL" id="KAG2329786.1"/>
    </source>
</evidence>
<sequence>MSLDDDRTVGDDSSWDCETATVRVLYPKLLLSDNQPGTVQWLIGSPFSRLSPSSPIFDASISLLISIKNLVIGGLIVGDSDSEKSTLEAVRAARRLRTGNIHFFISKTEKLAKLEPVGSVVYEEDKSGMVACFTVPDDALGETK</sequence>
<gene>
    <name evidence="1" type="ORF">Bca52824_000966</name>
</gene>
<proteinExistence type="predicted"/>
<comment type="caution">
    <text evidence="1">The sequence shown here is derived from an EMBL/GenBank/DDBJ whole genome shotgun (WGS) entry which is preliminary data.</text>
</comment>
<organism evidence="1 2">
    <name type="scientific">Brassica carinata</name>
    <name type="common">Ethiopian mustard</name>
    <name type="synonym">Abyssinian cabbage</name>
    <dbReference type="NCBI Taxonomy" id="52824"/>
    <lineage>
        <taxon>Eukaryota</taxon>
        <taxon>Viridiplantae</taxon>
        <taxon>Streptophyta</taxon>
        <taxon>Embryophyta</taxon>
        <taxon>Tracheophyta</taxon>
        <taxon>Spermatophyta</taxon>
        <taxon>Magnoliopsida</taxon>
        <taxon>eudicotyledons</taxon>
        <taxon>Gunneridae</taxon>
        <taxon>Pentapetalae</taxon>
        <taxon>rosids</taxon>
        <taxon>malvids</taxon>
        <taxon>Brassicales</taxon>
        <taxon>Brassicaceae</taxon>
        <taxon>Brassiceae</taxon>
        <taxon>Brassica</taxon>
    </lineage>
</organism>
<name>A0A8X7WHW2_BRACI</name>
<dbReference type="Proteomes" id="UP000886595">
    <property type="component" value="Unassembled WGS sequence"/>
</dbReference>
<protein>
    <submittedName>
        <fullName evidence="1">Uncharacterized protein</fullName>
    </submittedName>
</protein>
<accession>A0A8X7WHW2</accession>
<dbReference type="EMBL" id="JAAMPC010000001">
    <property type="protein sequence ID" value="KAG2329786.1"/>
    <property type="molecule type" value="Genomic_DNA"/>
</dbReference>
<keyword evidence="2" id="KW-1185">Reference proteome</keyword>